<comment type="catalytic activity">
    <reaction evidence="16">
        <text>[GlcNAc-(1-&gt;4)-Mur2Ac(oyl-L-Ala-gamma-D-Glu-L-Lys-D-Ala-D-Ala)](n)-di-trans,octa-cis-undecaprenyl diphosphate + beta-D-GlcNAc-(1-&gt;4)-Mur2Ac(oyl-L-Ala-gamma-D-Glu-L-Lys-D-Ala-D-Ala)-di-trans,octa-cis-undecaprenyl diphosphate = [GlcNAc-(1-&gt;4)-Mur2Ac(oyl-L-Ala-gamma-D-Glu-L-Lys-D-Ala-D-Ala)](n+1)-di-trans,octa-cis-undecaprenyl diphosphate + di-trans,octa-cis-undecaprenyl diphosphate + H(+)</text>
        <dbReference type="Rhea" id="RHEA:23708"/>
        <dbReference type="Rhea" id="RHEA-COMP:9602"/>
        <dbReference type="Rhea" id="RHEA-COMP:9603"/>
        <dbReference type="ChEBI" id="CHEBI:15378"/>
        <dbReference type="ChEBI" id="CHEBI:58405"/>
        <dbReference type="ChEBI" id="CHEBI:60033"/>
        <dbReference type="ChEBI" id="CHEBI:78435"/>
        <dbReference type="EC" id="2.4.99.28"/>
    </reaction>
</comment>
<keyword evidence="9" id="KW-0378">Hydrolase</keyword>
<evidence type="ECO:0000256" key="1">
    <source>
        <dbReference type="ARBA" id="ARBA00004236"/>
    </source>
</evidence>
<protein>
    <submittedName>
        <fullName evidence="20">Putative penicillin-binding protein</fullName>
    </submittedName>
</protein>
<feature type="domain" description="Penicillin-binding protein transpeptidase" evidence="18">
    <location>
        <begin position="362"/>
        <end position="615"/>
    </location>
</feature>
<dbReference type="Gene3D" id="2.60.40.10">
    <property type="entry name" value="Immunoglobulins"/>
    <property type="match status" value="1"/>
</dbReference>
<organism evidence="20 21">
    <name type="scientific">Candidatus Berkelbacteria bacterium Gr01-1014_85</name>
    <dbReference type="NCBI Taxonomy" id="2017150"/>
    <lineage>
        <taxon>Bacteria</taxon>
        <taxon>Candidatus Berkelbacteria</taxon>
    </lineage>
</organism>
<comment type="catalytic activity">
    <reaction evidence="15">
        <text>Preferential cleavage: (Ac)2-L-Lys-D-Ala-|-D-Ala. Also transpeptidation of peptidyl-alanyl moieties that are N-acyl substituents of D-alanine.</text>
        <dbReference type="EC" id="3.4.16.4"/>
    </reaction>
</comment>
<evidence type="ECO:0000256" key="15">
    <source>
        <dbReference type="ARBA" id="ARBA00034000"/>
    </source>
</evidence>
<comment type="similarity">
    <text evidence="2">In the C-terminal section; belongs to the transpeptidase family.</text>
</comment>
<evidence type="ECO:0000313" key="20">
    <source>
        <dbReference type="EMBL" id="TSC66501.1"/>
    </source>
</evidence>
<dbReference type="Proteomes" id="UP000316253">
    <property type="component" value="Unassembled WGS sequence"/>
</dbReference>
<dbReference type="GO" id="GO:0030288">
    <property type="term" value="C:outer membrane-bounded periplasmic space"/>
    <property type="evidence" value="ECO:0007669"/>
    <property type="project" value="TreeGrafter"/>
</dbReference>
<evidence type="ECO:0000256" key="10">
    <source>
        <dbReference type="ARBA" id="ARBA00022960"/>
    </source>
</evidence>
<dbReference type="NCBIfam" id="TIGR02074">
    <property type="entry name" value="PBP_1a_fam"/>
    <property type="match status" value="1"/>
</dbReference>
<name>A0A554JDX3_9BACT</name>
<evidence type="ECO:0000256" key="17">
    <source>
        <dbReference type="SAM" id="Phobius"/>
    </source>
</evidence>
<dbReference type="GO" id="GO:0008955">
    <property type="term" value="F:peptidoglycan glycosyltransferase activity"/>
    <property type="evidence" value="ECO:0007669"/>
    <property type="project" value="UniProtKB-EC"/>
</dbReference>
<dbReference type="GO" id="GO:0009252">
    <property type="term" value="P:peptidoglycan biosynthetic process"/>
    <property type="evidence" value="ECO:0007669"/>
    <property type="project" value="UniProtKB-KW"/>
</dbReference>
<evidence type="ECO:0000313" key="21">
    <source>
        <dbReference type="Proteomes" id="UP000316253"/>
    </source>
</evidence>
<dbReference type="Pfam" id="PF00905">
    <property type="entry name" value="Transpeptidase"/>
    <property type="match status" value="1"/>
</dbReference>
<evidence type="ECO:0000256" key="13">
    <source>
        <dbReference type="ARBA" id="ARBA00023268"/>
    </source>
</evidence>
<reference evidence="20 21" key="1">
    <citation type="submission" date="2017-08" db="EMBL/GenBank/DDBJ databases">
        <title>Mechanisms for carbon and nitrogen cycling indicate functional differentiation within the Candidate Phyla Radiation.</title>
        <authorList>
            <person name="Danczak R.E."/>
            <person name="Johnston M.D."/>
            <person name="Kenah C."/>
            <person name="Slattery M."/>
            <person name="Wrighton K.C."/>
            <person name="Wilkins M.J."/>
        </authorList>
    </citation>
    <scope>NUCLEOTIDE SEQUENCE [LARGE SCALE GENOMIC DNA]</scope>
    <source>
        <strain evidence="20">Gr01-1014_85</strain>
    </source>
</reference>
<keyword evidence="17" id="KW-1133">Transmembrane helix</keyword>
<dbReference type="Gene3D" id="3.40.710.10">
    <property type="entry name" value="DD-peptidase/beta-lactamase superfamily"/>
    <property type="match status" value="1"/>
</dbReference>
<evidence type="ECO:0000256" key="4">
    <source>
        <dbReference type="ARBA" id="ARBA00022475"/>
    </source>
</evidence>
<dbReference type="PANTHER" id="PTHR32282">
    <property type="entry name" value="BINDING PROTEIN TRANSPEPTIDASE, PUTATIVE-RELATED"/>
    <property type="match status" value="1"/>
</dbReference>
<dbReference type="AlphaFoldDB" id="A0A554JDX3"/>
<sequence length="847" mass="92796">MPPKKFKLLKLNRLWHNPLRVNHGASRRQSHSTDKKRRWRPSRQELWTWSWRLGLAGVGAVIFLFAWYAKDLPTPQGIRRDLNSEETTKIFDRTGEHLLYAISGQQRRISIPFEEIPENIKSAVIAIEDKNFYRHSGFDIRGYLRAIYYDIVLRRPAQGGSTITQQLVKNAVLRDGQKRLDRKIRELIISIELETMFDKDKILQLYLNEIPFGGNTYGVEAASQTFFGKKAKDLGLAEAATLAALPKAPNYFSPYGSHVDDLIARRNLVLKRMAELDYISEAEAEAASQVALKTVPRKDTILAPHFVMYVRDLVAEKYGETVFDKGLSIITTLDIDQQKAAETAVASGAATNRSKYGIQNAALVALNPKNGEVLAMVGSADYFDSEIGGQFNVITAKRQPGSAFKPLVYAALLKDKYSPASLFWDVPTDFGDYQPNNFDGKFRGPITMRNALAQSLNIPAVKALALAGIKSALATAADLGINTLDRPDQYGLSLVLGSAEVKPIELATAYGTLANAGVRHDPLPILKITEKNGKILEENQPKENLKPVIDPAIAWQISDILADQGAKAPVFGNLLSFGGRQVASKTGTTNGFNNGQADVRDAWTVGYTPSLVVAIWTGNNDHSPLGKGVLAANAAVPIFRGYMSAVLPSLGNETFSRPSQLTQVTVAKLSGKLPTDATPPEDGRLTDWFAPWQVPTKEDDVYLKVKLCKGTNLVADAEAPASEVEEKFFVSVHSEKPTDSRWENPVRDYAKANGLDNQPPTEKCTAFTAENRPSIFISRPNGTNVTGTFEIEAGAGGQYGVASVDFYIDDTLVGSTVAAPYRYSYEAANLSAGTHKVAAVAKDPFGR</sequence>
<keyword evidence="14" id="KW-0961">Cell wall biogenesis/degradation</keyword>
<keyword evidence="17" id="KW-0812">Transmembrane</keyword>
<dbReference type="GO" id="GO:0006508">
    <property type="term" value="P:proteolysis"/>
    <property type="evidence" value="ECO:0007669"/>
    <property type="project" value="UniProtKB-KW"/>
</dbReference>
<dbReference type="Gene3D" id="1.10.3810.10">
    <property type="entry name" value="Biosynthetic peptidoglycan transglycosylase-like"/>
    <property type="match status" value="1"/>
</dbReference>
<keyword evidence="8" id="KW-0808">Transferase</keyword>
<dbReference type="GO" id="GO:0008658">
    <property type="term" value="F:penicillin binding"/>
    <property type="evidence" value="ECO:0007669"/>
    <property type="project" value="InterPro"/>
</dbReference>
<evidence type="ECO:0000256" key="7">
    <source>
        <dbReference type="ARBA" id="ARBA00022676"/>
    </source>
</evidence>
<dbReference type="GO" id="GO:0008360">
    <property type="term" value="P:regulation of cell shape"/>
    <property type="evidence" value="ECO:0007669"/>
    <property type="project" value="UniProtKB-KW"/>
</dbReference>
<keyword evidence="13" id="KW-0511">Multifunctional enzyme</keyword>
<dbReference type="GO" id="GO:0071555">
    <property type="term" value="P:cell wall organization"/>
    <property type="evidence" value="ECO:0007669"/>
    <property type="project" value="UniProtKB-KW"/>
</dbReference>
<evidence type="ECO:0000256" key="14">
    <source>
        <dbReference type="ARBA" id="ARBA00023316"/>
    </source>
</evidence>
<dbReference type="Pfam" id="PF00912">
    <property type="entry name" value="Transgly"/>
    <property type="match status" value="1"/>
</dbReference>
<dbReference type="InterPro" id="IPR050396">
    <property type="entry name" value="Glycosyltr_51/Transpeptidase"/>
</dbReference>
<evidence type="ECO:0000256" key="12">
    <source>
        <dbReference type="ARBA" id="ARBA00023136"/>
    </source>
</evidence>
<keyword evidence="11" id="KW-0573">Peptidoglycan synthesis</keyword>
<keyword evidence="4" id="KW-1003">Cell membrane</keyword>
<dbReference type="Pfam" id="PF17957">
    <property type="entry name" value="Big_7"/>
    <property type="match status" value="1"/>
</dbReference>
<comment type="subcellular location">
    <subcellularLocation>
        <location evidence="1">Cell membrane</location>
    </subcellularLocation>
</comment>
<dbReference type="EMBL" id="VMFD01000004">
    <property type="protein sequence ID" value="TSC66501.1"/>
    <property type="molecule type" value="Genomic_DNA"/>
</dbReference>
<dbReference type="SUPFAM" id="SSF53955">
    <property type="entry name" value="Lysozyme-like"/>
    <property type="match status" value="1"/>
</dbReference>
<keyword evidence="5" id="KW-0121">Carboxypeptidase</keyword>
<keyword evidence="6" id="KW-0645">Protease</keyword>
<feature type="transmembrane region" description="Helical" evidence="17">
    <location>
        <begin position="46"/>
        <end position="69"/>
    </location>
</feature>
<gene>
    <name evidence="20" type="ORF">CEO22_68</name>
</gene>
<proteinExistence type="inferred from homology"/>
<feature type="non-terminal residue" evidence="20">
    <location>
        <position position="847"/>
    </location>
</feature>
<evidence type="ECO:0000259" key="19">
    <source>
        <dbReference type="Pfam" id="PF00912"/>
    </source>
</evidence>
<evidence type="ECO:0000256" key="5">
    <source>
        <dbReference type="ARBA" id="ARBA00022645"/>
    </source>
</evidence>
<dbReference type="PANTHER" id="PTHR32282:SF11">
    <property type="entry name" value="PENICILLIN-BINDING PROTEIN 1B"/>
    <property type="match status" value="1"/>
</dbReference>
<evidence type="ECO:0000256" key="3">
    <source>
        <dbReference type="ARBA" id="ARBA00007739"/>
    </source>
</evidence>
<evidence type="ECO:0000256" key="8">
    <source>
        <dbReference type="ARBA" id="ARBA00022679"/>
    </source>
</evidence>
<evidence type="ECO:0000256" key="11">
    <source>
        <dbReference type="ARBA" id="ARBA00022984"/>
    </source>
</evidence>
<comment type="similarity">
    <text evidence="3">In the N-terminal section; belongs to the glycosyltransferase 51 family.</text>
</comment>
<feature type="domain" description="Glycosyl transferase family 51" evidence="19">
    <location>
        <begin position="99"/>
        <end position="273"/>
    </location>
</feature>
<evidence type="ECO:0000256" key="16">
    <source>
        <dbReference type="ARBA" id="ARBA00049902"/>
    </source>
</evidence>
<dbReference type="InterPro" id="IPR036950">
    <property type="entry name" value="PBP_transglycosylase"/>
</dbReference>
<dbReference type="InterPro" id="IPR023346">
    <property type="entry name" value="Lysozyme-like_dom_sf"/>
</dbReference>
<accession>A0A554JDX3</accession>
<keyword evidence="7" id="KW-0328">Glycosyltransferase</keyword>
<dbReference type="SUPFAM" id="SSF56601">
    <property type="entry name" value="beta-lactamase/transpeptidase-like"/>
    <property type="match status" value="1"/>
</dbReference>
<evidence type="ECO:0000259" key="18">
    <source>
        <dbReference type="Pfam" id="PF00905"/>
    </source>
</evidence>
<evidence type="ECO:0000256" key="9">
    <source>
        <dbReference type="ARBA" id="ARBA00022801"/>
    </source>
</evidence>
<dbReference type="InterPro" id="IPR001264">
    <property type="entry name" value="Glyco_trans_51"/>
</dbReference>
<dbReference type="GO" id="GO:0009002">
    <property type="term" value="F:serine-type D-Ala-D-Ala carboxypeptidase activity"/>
    <property type="evidence" value="ECO:0007669"/>
    <property type="project" value="UniProtKB-EC"/>
</dbReference>
<dbReference type="InterPro" id="IPR001460">
    <property type="entry name" value="PCN-bd_Tpept"/>
</dbReference>
<keyword evidence="12 17" id="KW-0472">Membrane</keyword>
<dbReference type="GO" id="GO:0005886">
    <property type="term" value="C:plasma membrane"/>
    <property type="evidence" value="ECO:0007669"/>
    <property type="project" value="UniProtKB-SubCell"/>
</dbReference>
<comment type="caution">
    <text evidence="20">The sequence shown here is derived from an EMBL/GenBank/DDBJ whole genome shotgun (WGS) entry which is preliminary data.</text>
</comment>
<dbReference type="InterPro" id="IPR012338">
    <property type="entry name" value="Beta-lactam/transpept-like"/>
</dbReference>
<dbReference type="InterPro" id="IPR013783">
    <property type="entry name" value="Ig-like_fold"/>
</dbReference>
<keyword evidence="10" id="KW-0133">Cell shape</keyword>
<evidence type="ECO:0000256" key="2">
    <source>
        <dbReference type="ARBA" id="ARBA00007090"/>
    </source>
</evidence>
<evidence type="ECO:0000256" key="6">
    <source>
        <dbReference type="ARBA" id="ARBA00022670"/>
    </source>
</evidence>
<dbReference type="FunFam" id="1.10.3810.10:FF:000001">
    <property type="entry name" value="Penicillin-binding protein 1A"/>
    <property type="match status" value="1"/>
</dbReference>